<proteinExistence type="predicted"/>
<dbReference type="InterPro" id="IPR044925">
    <property type="entry name" value="His-Me_finger_sf"/>
</dbReference>
<dbReference type="PROSITE" id="PS51257">
    <property type="entry name" value="PROKAR_LIPOPROTEIN"/>
    <property type="match status" value="1"/>
</dbReference>
<feature type="domain" description="Type VII secretion system protein EssD-like" evidence="1">
    <location>
        <begin position="95"/>
        <end position="224"/>
    </location>
</feature>
<dbReference type="Gene3D" id="3.40.570.10">
    <property type="entry name" value="Extracellular Endonuclease, subunit A"/>
    <property type="match status" value="1"/>
</dbReference>
<reference evidence="2 3" key="1">
    <citation type="submission" date="2014-04" db="EMBL/GenBank/DDBJ databases">
        <title>Genome assembly of Hyalangium minutum DSM 14724.</title>
        <authorList>
            <person name="Sharma G."/>
            <person name="Subramanian S."/>
        </authorList>
    </citation>
    <scope>NUCLEOTIDE SEQUENCE [LARGE SCALE GENOMIC DNA]</scope>
    <source>
        <strain evidence="2 3">DSM 14724</strain>
    </source>
</reference>
<keyword evidence="3" id="KW-1185">Reference proteome</keyword>
<organism evidence="2 3">
    <name type="scientific">Hyalangium minutum</name>
    <dbReference type="NCBI Taxonomy" id="394096"/>
    <lineage>
        <taxon>Bacteria</taxon>
        <taxon>Pseudomonadati</taxon>
        <taxon>Myxococcota</taxon>
        <taxon>Myxococcia</taxon>
        <taxon>Myxococcales</taxon>
        <taxon>Cystobacterineae</taxon>
        <taxon>Archangiaceae</taxon>
        <taxon>Hyalangium</taxon>
    </lineage>
</organism>
<name>A0A085VVR5_9BACT</name>
<sequence>MRTLGKLSVVSVLGLWLVGCGPDDLGSHDLGGEQVSSQIERDFGGPSALMDFFESHSEAEIQRALAPYGVGFVQHGNVTAELITDCPQFFPSSDRNIWHSLNGEYYYIDGSGRPNRAYSYLPPIAAEARNDTCQGNVGQWGDAANPSNDYDGGHLIGSQLGGWGKRANLVPQDANFNRGNWVALENKMARCAALPNGRMRYTIGANYPNLTTLIPSIMTMELRNQSTGASVLLSFENVDYGGSNGTNEKNRGVTFLTNQGCN</sequence>
<evidence type="ECO:0000259" key="1">
    <source>
        <dbReference type="Pfam" id="PF13930"/>
    </source>
</evidence>
<protein>
    <recommendedName>
        <fullName evidence="1">Type VII secretion system protein EssD-like domain-containing protein</fullName>
    </recommendedName>
</protein>
<dbReference type="Pfam" id="PF13930">
    <property type="entry name" value="Endonuclea_NS_2"/>
    <property type="match status" value="1"/>
</dbReference>
<dbReference type="PATRIC" id="fig|394096.3.peg.8837"/>
<dbReference type="InterPro" id="IPR044929">
    <property type="entry name" value="DNA/RNA_non-sp_Endonuclease_sf"/>
</dbReference>
<dbReference type="AlphaFoldDB" id="A0A085VVR5"/>
<dbReference type="OrthoDB" id="2664633at2"/>
<gene>
    <name evidence="2" type="ORF">DB31_6120</name>
</gene>
<dbReference type="STRING" id="394096.DB31_6120"/>
<comment type="caution">
    <text evidence="2">The sequence shown here is derived from an EMBL/GenBank/DDBJ whole genome shotgun (WGS) entry which is preliminary data.</text>
</comment>
<dbReference type="SUPFAM" id="SSF54060">
    <property type="entry name" value="His-Me finger endonucleases"/>
    <property type="match status" value="1"/>
</dbReference>
<accession>A0A085VVR5</accession>
<dbReference type="RefSeq" id="WP_044199664.1">
    <property type="nucleotide sequence ID" value="NZ_JMCB01000033.1"/>
</dbReference>
<dbReference type="Proteomes" id="UP000028725">
    <property type="component" value="Unassembled WGS sequence"/>
</dbReference>
<evidence type="ECO:0000313" key="2">
    <source>
        <dbReference type="EMBL" id="KFE59528.1"/>
    </source>
</evidence>
<evidence type="ECO:0000313" key="3">
    <source>
        <dbReference type="Proteomes" id="UP000028725"/>
    </source>
</evidence>
<dbReference type="EMBL" id="JMCB01000033">
    <property type="protein sequence ID" value="KFE59528.1"/>
    <property type="molecule type" value="Genomic_DNA"/>
</dbReference>
<dbReference type="InterPro" id="IPR044927">
    <property type="entry name" value="Endonuclea_NS_2"/>
</dbReference>